<organism evidence="1 2">
    <name type="scientific">Cetraspora pellucida</name>
    <dbReference type="NCBI Taxonomy" id="1433469"/>
    <lineage>
        <taxon>Eukaryota</taxon>
        <taxon>Fungi</taxon>
        <taxon>Fungi incertae sedis</taxon>
        <taxon>Mucoromycota</taxon>
        <taxon>Glomeromycotina</taxon>
        <taxon>Glomeromycetes</taxon>
        <taxon>Diversisporales</taxon>
        <taxon>Gigasporaceae</taxon>
        <taxon>Cetraspora</taxon>
    </lineage>
</organism>
<dbReference type="Proteomes" id="UP000789366">
    <property type="component" value="Unassembled WGS sequence"/>
</dbReference>
<gene>
    <name evidence="1" type="ORF">SPELUC_LOCUS8729</name>
</gene>
<reference evidence="1" key="1">
    <citation type="submission" date="2021-06" db="EMBL/GenBank/DDBJ databases">
        <authorList>
            <person name="Kallberg Y."/>
            <person name="Tangrot J."/>
            <person name="Rosling A."/>
        </authorList>
    </citation>
    <scope>NUCLEOTIDE SEQUENCE</scope>
    <source>
        <strain evidence="1">28 12/20/2015</strain>
    </source>
</reference>
<name>A0ACA9NAK5_9GLOM</name>
<sequence>TNCNDIAFNSQILKILILSLQNSLKSLECTNYDTYLNSVAAQNFAMVIVHIIEKKLISEIELAKN</sequence>
<evidence type="ECO:0000313" key="2">
    <source>
        <dbReference type="Proteomes" id="UP000789366"/>
    </source>
</evidence>
<dbReference type="EMBL" id="CAJVPW010013503">
    <property type="protein sequence ID" value="CAG8645606.1"/>
    <property type="molecule type" value="Genomic_DNA"/>
</dbReference>
<feature type="non-terminal residue" evidence="1">
    <location>
        <position position="1"/>
    </location>
</feature>
<accession>A0ACA9NAK5</accession>
<proteinExistence type="predicted"/>
<keyword evidence="2" id="KW-1185">Reference proteome</keyword>
<protein>
    <submittedName>
        <fullName evidence="1">14449_t:CDS:1</fullName>
    </submittedName>
</protein>
<evidence type="ECO:0000313" key="1">
    <source>
        <dbReference type="EMBL" id="CAG8645606.1"/>
    </source>
</evidence>
<comment type="caution">
    <text evidence="1">The sequence shown here is derived from an EMBL/GenBank/DDBJ whole genome shotgun (WGS) entry which is preliminary data.</text>
</comment>